<proteinExistence type="predicted"/>
<evidence type="ECO:0000256" key="1">
    <source>
        <dbReference type="SAM" id="MobiDB-lite"/>
    </source>
</evidence>
<dbReference type="Proteomes" id="UP001165060">
    <property type="component" value="Unassembled WGS sequence"/>
</dbReference>
<feature type="region of interest" description="Disordered" evidence="1">
    <location>
        <begin position="1"/>
        <end position="85"/>
    </location>
</feature>
<reference evidence="2 3" key="1">
    <citation type="journal article" date="2023" name="Commun. Biol.">
        <title>Genome analysis of Parmales, the sister group of diatoms, reveals the evolutionary specialization of diatoms from phago-mixotrophs to photoautotrophs.</title>
        <authorList>
            <person name="Ban H."/>
            <person name="Sato S."/>
            <person name="Yoshikawa S."/>
            <person name="Yamada K."/>
            <person name="Nakamura Y."/>
            <person name="Ichinomiya M."/>
            <person name="Sato N."/>
            <person name="Blanc-Mathieu R."/>
            <person name="Endo H."/>
            <person name="Kuwata A."/>
            <person name="Ogata H."/>
        </authorList>
    </citation>
    <scope>NUCLEOTIDE SEQUENCE [LARGE SCALE GENOMIC DNA]</scope>
</reference>
<evidence type="ECO:0000313" key="2">
    <source>
        <dbReference type="EMBL" id="GMI38532.1"/>
    </source>
</evidence>
<evidence type="ECO:0000313" key="3">
    <source>
        <dbReference type="Proteomes" id="UP001165060"/>
    </source>
</evidence>
<gene>
    <name evidence="2" type="ORF">TeGR_g7735</name>
</gene>
<keyword evidence="3" id="KW-1185">Reference proteome</keyword>
<feature type="compositionally biased region" description="Polar residues" evidence="1">
    <location>
        <begin position="1"/>
        <end position="12"/>
    </location>
</feature>
<organism evidence="2 3">
    <name type="scientific">Tetraparma gracilis</name>
    <dbReference type="NCBI Taxonomy" id="2962635"/>
    <lineage>
        <taxon>Eukaryota</taxon>
        <taxon>Sar</taxon>
        <taxon>Stramenopiles</taxon>
        <taxon>Ochrophyta</taxon>
        <taxon>Bolidophyceae</taxon>
        <taxon>Parmales</taxon>
        <taxon>Triparmaceae</taxon>
        <taxon>Tetraparma</taxon>
    </lineage>
</organism>
<comment type="caution">
    <text evidence="2">The sequence shown here is derived from an EMBL/GenBank/DDBJ whole genome shotgun (WGS) entry which is preliminary data.</text>
</comment>
<protein>
    <submittedName>
        <fullName evidence="2">Uncharacterized protein</fullName>
    </submittedName>
</protein>
<accession>A0ABQ6N3G1</accession>
<sequence>MEQSSSDNSDSQPGGPRRKSIGELGLEIEQLRKLQADEETETASTRSGGAYAVIEKGLQNGGGGGGKSERQRQRDRRRSSIEALGDALKEGIKKLVGA</sequence>
<name>A0ABQ6N3G1_9STRA</name>
<dbReference type="EMBL" id="BRYB01002037">
    <property type="protein sequence ID" value="GMI38532.1"/>
    <property type="molecule type" value="Genomic_DNA"/>
</dbReference>